<gene>
    <name evidence="4" type="ORF">HNR20_001401</name>
</gene>
<dbReference type="GO" id="GO:0035539">
    <property type="term" value="F:8-oxo-7,8-dihydrodeoxyguanosine triphosphate pyrophosphatase activity"/>
    <property type="evidence" value="ECO:0007669"/>
    <property type="project" value="UniProtKB-EC"/>
</dbReference>
<comment type="cofactor">
    <cofactor evidence="1">
        <name>Mg(2+)</name>
        <dbReference type="ChEBI" id="CHEBI:18420"/>
    </cofactor>
</comment>
<feature type="domain" description="Nudix hydrolase" evidence="3">
    <location>
        <begin position="7"/>
        <end position="139"/>
    </location>
</feature>
<proteinExistence type="predicted"/>
<dbReference type="PROSITE" id="PS00893">
    <property type="entry name" value="NUDIX_BOX"/>
    <property type="match status" value="1"/>
</dbReference>
<dbReference type="InterPro" id="IPR015797">
    <property type="entry name" value="NUDIX_hydrolase-like_dom_sf"/>
</dbReference>
<dbReference type="SUPFAM" id="SSF55811">
    <property type="entry name" value="Nudix"/>
    <property type="match status" value="1"/>
</dbReference>
<evidence type="ECO:0000259" key="3">
    <source>
        <dbReference type="PROSITE" id="PS51462"/>
    </source>
</evidence>
<keyword evidence="5" id="KW-1185">Reference proteome</keyword>
<evidence type="ECO:0000256" key="1">
    <source>
        <dbReference type="ARBA" id="ARBA00001946"/>
    </source>
</evidence>
<evidence type="ECO:0000313" key="5">
    <source>
        <dbReference type="Proteomes" id="UP000586947"/>
    </source>
</evidence>
<dbReference type="CDD" id="cd02883">
    <property type="entry name" value="NUDIX_Hydrolase"/>
    <property type="match status" value="1"/>
</dbReference>
<dbReference type="EMBL" id="JACHDP010000001">
    <property type="protein sequence ID" value="MBB5476896.1"/>
    <property type="molecule type" value="Genomic_DNA"/>
</dbReference>
<sequence>MPEERGQYLAGAFAFVFDQSGRFLLLEERADRRKYMFDLPGGTLQPFEEPIAGLRREVREETGIEIGSVSPLCHLKYDVHDSGQPILVAFYVAQAVSSSVQLSTEHAGHRWITREEYDTNQYTVSLANEETRRLLDTYPHSDFILQ</sequence>
<dbReference type="PROSITE" id="PS51462">
    <property type="entry name" value="NUDIX"/>
    <property type="match status" value="1"/>
</dbReference>
<protein>
    <submittedName>
        <fullName evidence="4">8-oxo-dGTP diphosphatase</fullName>
        <ecNumber evidence="4">3.6.1.55</ecNumber>
    </submittedName>
</protein>
<comment type="caution">
    <text evidence="4">The sequence shown here is derived from an EMBL/GenBank/DDBJ whole genome shotgun (WGS) entry which is preliminary data.</text>
</comment>
<accession>A0A840VLU7</accession>
<evidence type="ECO:0000256" key="2">
    <source>
        <dbReference type="ARBA" id="ARBA00022801"/>
    </source>
</evidence>
<dbReference type="Gene3D" id="3.90.79.10">
    <property type="entry name" value="Nucleoside Triphosphate Pyrophosphohydrolase"/>
    <property type="match status" value="1"/>
</dbReference>
<dbReference type="RefSeq" id="WP_184177551.1">
    <property type="nucleotide sequence ID" value="NZ_BMNF01000003.1"/>
</dbReference>
<name>A0A840VLU7_9ACTN</name>
<dbReference type="PANTHER" id="PTHR43046:SF14">
    <property type="entry name" value="MUTT_NUDIX FAMILY PROTEIN"/>
    <property type="match status" value="1"/>
</dbReference>
<dbReference type="InterPro" id="IPR020084">
    <property type="entry name" value="NUDIX_hydrolase_CS"/>
</dbReference>
<dbReference type="Proteomes" id="UP000586947">
    <property type="component" value="Unassembled WGS sequence"/>
</dbReference>
<dbReference type="Pfam" id="PF00293">
    <property type="entry name" value="NUDIX"/>
    <property type="match status" value="1"/>
</dbReference>
<dbReference type="EC" id="3.6.1.55" evidence="4"/>
<reference evidence="4 5" key="1">
    <citation type="submission" date="2020-08" db="EMBL/GenBank/DDBJ databases">
        <title>Sequencing the genomes of 1000 actinobacteria strains.</title>
        <authorList>
            <person name="Klenk H.-P."/>
        </authorList>
    </citation>
    <scope>NUCLEOTIDE SEQUENCE [LARGE SCALE GENOMIC DNA]</scope>
    <source>
        <strain evidence="4 5">DSM 103125</strain>
    </source>
</reference>
<dbReference type="InterPro" id="IPR000086">
    <property type="entry name" value="NUDIX_hydrolase_dom"/>
</dbReference>
<keyword evidence="2 4" id="KW-0378">Hydrolase</keyword>
<organism evidence="4 5">
    <name type="scientific">Micromonospora parathelypteridis</name>
    <dbReference type="NCBI Taxonomy" id="1839617"/>
    <lineage>
        <taxon>Bacteria</taxon>
        <taxon>Bacillati</taxon>
        <taxon>Actinomycetota</taxon>
        <taxon>Actinomycetes</taxon>
        <taxon>Micromonosporales</taxon>
        <taxon>Micromonosporaceae</taxon>
        <taxon>Micromonospora</taxon>
    </lineage>
</organism>
<dbReference type="AlphaFoldDB" id="A0A840VLU7"/>
<evidence type="ECO:0000313" key="4">
    <source>
        <dbReference type="EMBL" id="MBB5476896.1"/>
    </source>
</evidence>
<dbReference type="PANTHER" id="PTHR43046">
    <property type="entry name" value="GDP-MANNOSE MANNOSYL HYDROLASE"/>
    <property type="match status" value="1"/>
</dbReference>